<dbReference type="InterPro" id="IPR016032">
    <property type="entry name" value="Sig_transdc_resp-reg_C-effctor"/>
</dbReference>
<dbReference type="InterPro" id="IPR000792">
    <property type="entry name" value="Tscrpt_reg_LuxR_C"/>
</dbReference>
<organism evidence="6 7">
    <name type="scientific">Actinacidiphila polyblastidii</name>
    <dbReference type="NCBI Taxonomy" id="3110430"/>
    <lineage>
        <taxon>Bacteria</taxon>
        <taxon>Bacillati</taxon>
        <taxon>Actinomycetota</taxon>
        <taxon>Actinomycetes</taxon>
        <taxon>Kitasatosporales</taxon>
        <taxon>Streptomycetaceae</taxon>
        <taxon>Actinacidiphila</taxon>
    </lineage>
</organism>
<sequence>MRRLSSGEIAVFVLLADGLRTAGIGQRLHISPSTVRAVLDRIRHKVGGTGQHGMVDRVYRGGHLPAPAVRPPLPGTELDPAQRHILLLMAAGATAGEIAFELRVSPHVAETRVRDLRGVLRAFTTAHALHLGWQRGYLHPGQAPPDRPGQARTTNTGTNPDGEAATTPAAAAPTAYARAARVPATVGLYPLNPP</sequence>
<gene>
    <name evidence="6" type="ORF">V2S66_18510</name>
</gene>
<evidence type="ECO:0000256" key="2">
    <source>
        <dbReference type="ARBA" id="ARBA00023125"/>
    </source>
</evidence>
<comment type="caution">
    <text evidence="6">The sequence shown here is derived from an EMBL/GenBank/DDBJ whole genome shotgun (WGS) entry which is preliminary data.</text>
</comment>
<dbReference type="Pfam" id="PF00196">
    <property type="entry name" value="GerE"/>
    <property type="match status" value="1"/>
</dbReference>
<evidence type="ECO:0000259" key="5">
    <source>
        <dbReference type="PROSITE" id="PS00622"/>
    </source>
</evidence>
<evidence type="ECO:0000256" key="4">
    <source>
        <dbReference type="SAM" id="MobiDB-lite"/>
    </source>
</evidence>
<dbReference type="Proteomes" id="UP001344658">
    <property type="component" value="Unassembled WGS sequence"/>
</dbReference>
<evidence type="ECO:0000256" key="1">
    <source>
        <dbReference type="ARBA" id="ARBA00023015"/>
    </source>
</evidence>
<dbReference type="RefSeq" id="WP_330796829.1">
    <property type="nucleotide sequence ID" value="NZ_JAZEWV010000014.1"/>
</dbReference>
<evidence type="ECO:0000313" key="6">
    <source>
        <dbReference type="EMBL" id="MEE4543957.1"/>
    </source>
</evidence>
<proteinExistence type="predicted"/>
<protein>
    <submittedName>
        <fullName evidence="6">LuxR C-terminal-related transcriptional regulator</fullName>
    </submittedName>
</protein>
<feature type="compositionally biased region" description="Low complexity" evidence="4">
    <location>
        <begin position="164"/>
        <end position="175"/>
    </location>
</feature>
<name>A0ABU7PFC2_9ACTN</name>
<dbReference type="InterPro" id="IPR036388">
    <property type="entry name" value="WH-like_DNA-bd_sf"/>
</dbReference>
<dbReference type="EMBL" id="JAZEWV010000014">
    <property type="protein sequence ID" value="MEE4543957.1"/>
    <property type="molecule type" value="Genomic_DNA"/>
</dbReference>
<dbReference type="SUPFAM" id="SSF46894">
    <property type="entry name" value="C-terminal effector domain of the bipartite response regulators"/>
    <property type="match status" value="2"/>
</dbReference>
<feature type="domain" description="HTH luxR-type" evidence="5">
    <location>
        <begin position="18"/>
        <end position="45"/>
    </location>
</feature>
<feature type="region of interest" description="Disordered" evidence="4">
    <location>
        <begin position="137"/>
        <end position="175"/>
    </location>
</feature>
<keyword evidence="7" id="KW-1185">Reference proteome</keyword>
<keyword evidence="2" id="KW-0238">DNA-binding</keyword>
<keyword evidence="1" id="KW-0805">Transcription regulation</keyword>
<accession>A0ABU7PFC2</accession>
<dbReference type="Gene3D" id="1.10.10.10">
    <property type="entry name" value="Winged helix-like DNA-binding domain superfamily/Winged helix DNA-binding domain"/>
    <property type="match status" value="2"/>
</dbReference>
<dbReference type="SMART" id="SM00421">
    <property type="entry name" value="HTH_LUXR"/>
    <property type="match status" value="2"/>
</dbReference>
<keyword evidence="3" id="KW-0804">Transcription</keyword>
<dbReference type="PROSITE" id="PS00622">
    <property type="entry name" value="HTH_LUXR_1"/>
    <property type="match status" value="1"/>
</dbReference>
<evidence type="ECO:0000313" key="7">
    <source>
        <dbReference type="Proteomes" id="UP001344658"/>
    </source>
</evidence>
<dbReference type="PANTHER" id="PTHR44688:SF16">
    <property type="entry name" value="DNA-BINDING TRANSCRIPTIONAL ACTIVATOR DEVR_DOSR"/>
    <property type="match status" value="1"/>
</dbReference>
<dbReference type="PANTHER" id="PTHR44688">
    <property type="entry name" value="DNA-BINDING TRANSCRIPTIONAL ACTIVATOR DEVR_DOSR"/>
    <property type="match status" value="1"/>
</dbReference>
<reference evidence="6 7" key="1">
    <citation type="submission" date="2023-12" db="EMBL/GenBank/DDBJ databases">
        <title>Streptomyces sp. V4-01.</title>
        <authorList>
            <person name="Somphong A."/>
            <person name="Phongsopitanun W."/>
        </authorList>
    </citation>
    <scope>NUCLEOTIDE SEQUENCE [LARGE SCALE GENOMIC DNA]</scope>
    <source>
        <strain evidence="6 7">V4-01</strain>
    </source>
</reference>
<evidence type="ECO:0000256" key="3">
    <source>
        <dbReference type="ARBA" id="ARBA00023163"/>
    </source>
</evidence>